<comment type="subcellular location">
    <subcellularLocation>
        <location evidence="1">Membrane</location>
        <topology evidence="1">Multi-pass membrane protein</topology>
    </subcellularLocation>
</comment>
<dbReference type="GO" id="GO:0005886">
    <property type="term" value="C:plasma membrane"/>
    <property type="evidence" value="ECO:0007669"/>
    <property type="project" value="TreeGrafter"/>
</dbReference>
<feature type="transmembrane region" description="Helical" evidence="9">
    <location>
        <begin position="302"/>
        <end position="321"/>
    </location>
</feature>
<dbReference type="Pfam" id="PF07885">
    <property type="entry name" value="Ion_trans_2"/>
    <property type="match status" value="2"/>
</dbReference>
<feature type="transmembrane region" description="Helical" evidence="9">
    <location>
        <begin position="132"/>
        <end position="159"/>
    </location>
</feature>
<feature type="compositionally biased region" description="Polar residues" evidence="8">
    <location>
        <begin position="457"/>
        <end position="468"/>
    </location>
</feature>
<feature type="transmembrane region" description="Helical" evidence="9">
    <location>
        <begin position="189"/>
        <end position="212"/>
    </location>
</feature>
<evidence type="ECO:0000256" key="2">
    <source>
        <dbReference type="ARBA" id="ARBA00022448"/>
    </source>
</evidence>
<keyword evidence="5" id="KW-0406">Ion transport</keyword>
<evidence type="ECO:0000256" key="5">
    <source>
        <dbReference type="ARBA" id="ARBA00023065"/>
    </source>
</evidence>
<gene>
    <name evidence="11" type="ORF">BT63DRAFT_271261</name>
</gene>
<feature type="transmembrane region" description="Helical" evidence="9">
    <location>
        <begin position="551"/>
        <end position="568"/>
    </location>
</feature>
<feature type="compositionally biased region" description="Basic and acidic residues" evidence="8">
    <location>
        <begin position="819"/>
        <end position="838"/>
    </location>
</feature>
<feature type="compositionally biased region" description="Low complexity" evidence="8">
    <location>
        <begin position="1"/>
        <end position="23"/>
    </location>
</feature>
<evidence type="ECO:0000313" key="11">
    <source>
        <dbReference type="EMBL" id="KAF2668229.1"/>
    </source>
</evidence>
<feature type="transmembrane region" description="Helical" evidence="9">
    <location>
        <begin position="259"/>
        <end position="282"/>
    </location>
</feature>
<evidence type="ECO:0000256" key="9">
    <source>
        <dbReference type="SAM" id="Phobius"/>
    </source>
</evidence>
<feature type="transmembrane region" description="Helical" evidence="9">
    <location>
        <begin position="333"/>
        <end position="352"/>
    </location>
</feature>
<feature type="transmembrane region" description="Helical" evidence="9">
    <location>
        <begin position="518"/>
        <end position="539"/>
    </location>
</feature>
<dbReference type="Gene3D" id="1.10.287.70">
    <property type="match status" value="2"/>
</dbReference>
<feature type="compositionally biased region" description="Polar residues" evidence="8">
    <location>
        <begin position="58"/>
        <end position="107"/>
    </location>
</feature>
<dbReference type="FunFam" id="1.10.287.70:FF:000182">
    <property type="entry name" value="Outward-rectifier potassium channel TOK1"/>
    <property type="match status" value="1"/>
</dbReference>
<keyword evidence="3 9" id="KW-0812">Transmembrane</keyword>
<keyword evidence="2" id="KW-0813">Transport</keyword>
<feature type="domain" description="Potassium channel" evidence="10">
    <location>
        <begin position="529"/>
        <end position="603"/>
    </location>
</feature>
<dbReference type="GO" id="GO:0015271">
    <property type="term" value="F:outward rectifier potassium channel activity"/>
    <property type="evidence" value="ECO:0007669"/>
    <property type="project" value="TreeGrafter"/>
</dbReference>
<dbReference type="SUPFAM" id="SSF81324">
    <property type="entry name" value="Voltage-gated potassium channels"/>
    <property type="match status" value="2"/>
</dbReference>
<keyword evidence="6 9" id="KW-0472">Membrane</keyword>
<dbReference type="InterPro" id="IPR013099">
    <property type="entry name" value="K_chnl_dom"/>
</dbReference>
<keyword evidence="7 11" id="KW-0407">Ion channel</keyword>
<dbReference type="Proteomes" id="UP000799302">
    <property type="component" value="Unassembled WGS sequence"/>
</dbReference>
<evidence type="ECO:0000256" key="6">
    <source>
        <dbReference type="ARBA" id="ARBA00023136"/>
    </source>
</evidence>
<dbReference type="EMBL" id="MU004236">
    <property type="protein sequence ID" value="KAF2668229.1"/>
    <property type="molecule type" value="Genomic_DNA"/>
</dbReference>
<evidence type="ECO:0000259" key="10">
    <source>
        <dbReference type="Pfam" id="PF07885"/>
    </source>
</evidence>
<feature type="region of interest" description="Disordered" evidence="8">
    <location>
        <begin position="1"/>
        <end position="107"/>
    </location>
</feature>
<feature type="transmembrane region" description="Helical" evidence="9">
    <location>
        <begin position="364"/>
        <end position="383"/>
    </location>
</feature>
<sequence>MSSDPSNTTESSTSSSTPSTRSNRPADGICHVDEEDDEDISPSTPPSPRSRPADANQEVPSSSNGQDTSSTAPLGISWSKNFLQSNNAPEETNGASNSNKLDRSGTATSTANTRHFWKFHMRGYDDEDDVDWWFASTAVPLLAATIAPLANVLSIAALVTSWRMSLKDPANPGQLLPEFSGITYKDPRWCISLNVVSLICGFVGNIFLLFNFTGRIRYILALPATIVLWFVATGVLFGITYAMHVYVPPEFPIETYSQGFWYAVIAAVLYFICSALLMFNMLGYFLGHYPQRFELNDHQRTLILQTMLFFIWLAGGAAIFSKIESMDNDQADWGFVNGLYFCDVTILTVGFGDLVLHNDLGRGLVFPYTVGGIVMLGLVISSISKFAAEISETNVVQKHVEKVRHRTLERSTTDPLEVERHEILRKFKGAHIGNISSPFNGHRMNNTQRESRGSRSIGRNSLPSSQRRASVIPQVHKRINVHEVVKSRHRKVRLLREERDRFDEMRRIQRSTQSFKRWWALSLSVLAFATLWCLGAVVLWQTEKEIQGMTYFQALYFCYVSLLTIGYGDFAPRSNAGRPFFVVWSLIAVPTMTLLISDMSSTVIDSFKKTTFFFADFTLLLRKGVWADFLKSHPRITAYLRRIRDSRARRKRLREGIPFPEPSQLEKTPNAAETHEDEERHLAHFATELRHDEHKPPSEAKMARRLALAIRAVASDLKSEGERTYSFEEWAELTRLIRFTSEEPRQAQADENADVIEWDWLGEHSPMMSGVTEAEFVLDRLVESLVRYMGKVEKIVKQSKRTSKSLEFGRTNLEDENERPDVSKERQEDDGEIGRASK</sequence>
<feature type="compositionally biased region" description="Polar residues" evidence="8">
    <location>
        <begin position="434"/>
        <end position="448"/>
    </location>
</feature>
<protein>
    <submittedName>
        <fullName evidence="11">Voltage-gated potassium channel</fullName>
    </submittedName>
</protein>
<organism evidence="11 12">
    <name type="scientific">Microthyrium microscopicum</name>
    <dbReference type="NCBI Taxonomy" id="703497"/>
    <lineage>
        <taxon>Eukaryota</taxon>
        <taxon>Fungi</taxon>
        <taxon>Dikarya</taxon>
        <taxon>Ascomycota</taxon>
        <taxon>Pezizomycotina</taxon>
        <taxon>Dothideomycetes</taxon>
        <taxon>Dothideomycetes incertae sedis</taxon>
        <taxon>Microthyriales</taxon>
        <taxon>Microthyriaceae</taxon>
        <taxon>Microthyrium</taxon>
    </lineage>
</organism>
<feature type="region of interest" description="Disordered" evidence="8">
    <location>
        <begin position="800"/>
        <end position="838"/>
    </location>
</feature>
<evidence type="ECO:0000313" key="12">
    <source>
        <dbReference type="Proteomes" id="UP000799302"/>
    </source>
</evidence>
<reference evidence="11" key="1">
    <citation type="journal article" date="2020" name="Stud. Mycol.">
        <title>101 Dothideomycetes genomes: a test case for predicting lifestyles and emergence of pathogens.</title>
        <authorList>
            <person name="Haridas S."/>
            <person name="Albert R."/>
            <person name="Binder M."/>
            <person name="Bloem J."/>
            <person name="Labutti K."/>
            <person name="Salamov A."/>
            <person name="Andreopoulos B."/>
            <person name="Baker S."/>
            <person name="Barry K."/>
            <person name="Bills G."/>
            <person name="Bluhm B."/>
            <person name="Cannon C."/>
            <person name="Castanera R."/>
            <person name="Culley D."/>
            <person name="Daum C."/>
            <person name="Ezra D."/>
            <person name="Gonzalez J."/>
            <person name="Henrissat B."/>
            <person name="Kuo A."/>
            <person name="Liang C."/>
            <person name="Lipzen A."/>
            <person name="Lutzoni F."/>
            <person name="Magnuson J."/>
            <person name="Mondo S."/>
            <person name="Nolan M."/>
            <person name="Ohm R."/>
            <person name="Pangilinan J."/>
            <person name="Park H.-J."/>
            <person name="Ramirez L."/>
            <person name="Alfaro M."/>
            <person name="Sun H."/>
            <person name="Tritt A."/>
            <person name="Yoshinaga Y."/>
            <person name="Zwiers L.-H."/>
            <person name="Turgeon B."/>
            <person name="Goodwin S."/>
            <person name="Spatafora J."/>
            <person name="Crous P."/>
            <person name="Grigoriev I."/>
        </authorList>
    </citation>
    <scope>NUCLEOTIDE SEQUENCE</scope>
    <source>
        <strain evidence="11">CBS 115976</strain>
    </source>
</reference>
<evidence type="ECO:0000256" key="3">
    <source>
        <dbReference type="ARBA" id="ARBA00022692"/>
    </source>
</evidence>
<proteinExistence type="predicted"/>
<feature type="region of interest" description="Disordered" evidence="8">
    <location>
        <begin position="656"/>
        <end position="675"/>
    </location>
</feature>
<feature type="region of interest" description="Disordered" evidence="8">
    <location>
        <begin position="434"/>
        <end position="468"/>
    </location>
</feature>
<dbReference type="OrthoDB" id="297496at2759"/>
<dbReference type="GO" id="GO:0030322">
    <property type="term" value="P:stabilization of membrane potential"/>
    <property type="evidence" value="ECO:0007669"/>
    <property type="project" value="TreeGrafter"/>
</dbReference>
<evidence type="ECO:0000256" key="1">
    <source>
        <dbReference type="ARBA" id="ARBA00004141"/>
    </source>
</evidence>
<dbReference type="AlphaFoldDB" id="A0A6A6U7K1"/>
<feature type="transmembrane region" description="Helical" evidence="9">
    <location>
        <begin position="218"/>
        <end position="247"/>
    </location>
</feature>
<dbReference type="PANTHER" id="PTHR11003">
    <property type="entry name" value="POTASSIUM CHANNEL, SUBFAMILY K"/>
    <property type="match status" value="1"/>
</dbReference>
<dbReference type="GO" id="GO:0022841">
    <property type="term" value="F:potassium ion leak channel activity"/>
    <property type="evidence" value="ECO:0007669"/>
    <property type="project" value="TreeGrafter"/>
</dbReference>
<evidence type="ECO:0000256" key="7">
    <source>
        <dbReference type="ARBA" id="ARBA00023303"/>
    </source>
</evidence>
<name>A0A6A6U7K1_9PEZI</name>
<feature type="domain" description="Potassium channel" evidence="10">
    <location>
        <begin position="308"/>
        <end position="387"/>
    </location>
</feature>
<keyword evidence="12" id="KW-1185">Reference proteome</keyword>
<feature type="transmembrane region" description="Helical" evidence="9">
    <location>
        <begin position="580"/>
        <end position="597"/>
    </location>
</feature>
<accession>A0A6A6U7K1</accession>
<evidence type="ECO:0000256" key="8">
    <source>
        <dbReference type="SAM" id="MobiDB-lite"/>
    </source>
</evidence>
<evidence type="ECO:0000256" key="4">
    <source>
        <dbReference type="ARBA" id="ARBA00022989"/>
    </source>
</evidence>
<dbReference type="InterPro" id="IPR003280">
    <property type="entry name" value="2pore_dom_K_chnl"/>
</dbReference>
<dbReference type="PANTHER" id="PTHR11003:SF342">
    <property type="entry name" value="OUTWARD-RECTIFIER POTASSIUM CHANNEL TOK1"/>
    <property type="match status" value="1"/>
</dbReference>
<keyword evidence="4 9" id="KW-1133">Transmembrane helix</keyword>